<accession>A0A2L2SYG2</accession>
<dbReference type="AlphaFoldDB" id="A0A2L2SYG2"/>
<sequence length="67" mass="7609">MERRIKIITLMVWLLLKLSAYAYAGPIPACHLGADLSFRSDPPLRSSVMHIRADPPHSLPDKKKTRQ</sequence>
<evidence type="ECO:0000313" key="3">
    <source>
        <dbReference type="Proteomes" id="UP000245910"/>
    </source>
</evidence>
<reference evidence="3" key="1">
    <citation type="submission" date="2014-10" db="EMBL/GenBank/DDBJ databases">
        <authorList>
            <person name="King R."/>
        </authorList>
    </citation>
    <scope>NUCLEOTIDE SEQUENCE [LARGE SCALE GENOMIC DNA]</scope>
    <source>
        <strain evidence="3">A3/5</strain>
    </source>
</reference>
<proteinExistence type="predicted"/>
<keyword evidence="1" id="KW-0732">Signal</keyword>
<dbReference type="Proteomes" id="UP000245910">
    <property type="component" value="Chromosome IIII"/>
</dbReference>
<feature type="chain" id="PRO_5014630119" evidence="1">
    <location>
        <begin position="25"/>
        <end position="67"/>
    </location>
</feature>
<evidence type="ECO:0000313" key="2">
    <source>
        <dbReference type="EMBL" id="CEI42160.1"/>
    </source>
</evidence>
<dbReference type="EMBL" id="LN649232">
    <property type="protein sequence ID" value="CEI42160.1"/>
    <property type="molecule type" value="Genomic_DNA"/>
</dbReference>
<keyword evidence="3" id="KW-1185">Reference proteome</keyword>
<protein>
    <submittedName>
        <fullName evidence="2">Uncharacterized protein</fullName>
    </submittedName>
</protein>
<feature type="signal peptide" evidence="1">
    <location>
        <begin position="1"/>
        <end position="24"/>
    </location>
</feature>
<evidence type="ECO:0000256" key="1">
    <source>
        <dbReference type="SAM" id="SignalP"/>
    </source>
</evidence>
<name>A0A2L2SYG2_9HYPO</name>
<organism evidence="2 3">
    <name type="scientific">Fusarium venenatum</name>
    <dbReference type="NCBI Taxonomy" id="56646"/>
    <lineage>
        <taxon>Eukaryota</taxon>
        <taxon>Fungi</taxon>
        <taxon>Dikarya</taxon>
        <taxon>Ascomycota</taxon>
        <taxon>Pezizomycotina</taxon>
        <taxon>Sordariomycetes</taxon>
        <taxon>Hypocreomycetidae</taxon>
        <taxon>Hypocreales</taxon>
        <taxon>Nectriaceae</taxon>
        <taxon>Fusarium</taxon>
    </lineage>
</organism>